<dbReference type="PANTHER" id="PTHR34002">
    <property type="entry name" value="BLR1656 PROTEIN"/>
    <property type="match status" value="1"/>
</dbReference>
<keyword evidence="2" id="KW-0326">Glycosidase</keyword>
<dbReference type="InterPro" id="IPR002594">
    <property type="entry name" value="GH12"/>
</dbReference>
<dbReference type="AlphaFoldDB" id="A0A839DZL0"/>
<organism evidence="3 4">
    <name type="scientific">Halosaccharopolyspora lacisalsi</name>
    <dbReference type="NCBI Taxonomy" id="1000566"/>
    <lineage>
        <taxon>Bacteria</taxon>
        <taxon>Bacillati</taxon>
        <taxon>Actinomycetota</taxon>
        <taxon>Actinomycetes</taxon>
        <taxon>Pseudonocardiales</taxon>
        <taxon>Pseudonocardiaceae</taxon>
        <taxon>Halosaccharopolyspora</taxon>
    </lineage>
</organism>
<dbReference type="Pfam" id="PF01670">
    <property type="entry name" value="Glyco_hydro_12"/>
    <property type="match status" value="1"/>
</dbReference>
<keyword evidence="2" id="KW-0624">Polysaccharide degradation</keyword>
<name>A0A839DZL0_9PSEU</name>
<dbReference type="GO" id="GO:0000272">
    <property type="term" value="P:polysaccharide catabolic process"/>
    <property type="evidence" value="ECO:0007669"/>
    <property type="project" value="UniProtKB-KW"/>
</dbReference>
<keyword evidence="4" id="KW-1185">Reference proteome</keyword>
<evidence type="ECO:0000256" key="2">
    <source>
        <dbReference type="RuleBase" id="RU361163"/>
    </source>
</evidence>
<keyword evidence="2" id="KW-0119">Carbohydrate metabolism</keyword>
<dbReference type="SUPFAM" id="SSF49899">
    <property type="entry name" value="Concanavalin A-like lectins/glucanases"/>
    <property type="match status" value="1"/>
</dbReference>
<reference evidence="3 4" key="1">
    <citation type="submission" date="2020-07" db="EMBL/GenBank/DDBJ databases">
        <title>Sequencing the genomes of 1000 actinobacteria strains.</title>
        <authorList>
            <person name="Klenk H.-P."/>
        </authorList>
    </citation>
    <scope>NUCLEOTIDE SEQUENCE [LARGE SCALE GENOMIC DNA]</scope>
    <source>
        <strain evidence="3 4">DSM 45975</strain>
    </source>
</reference>
<dbReference type="GO" id="GO:0008810">
    <property type="term" value="F:cellulase activity"/>
    <property type="evidence" value="ECO:0007669"/>
    <property type="project" value="InterPro"/>
</dbReference>
<dbReference type="PANTHER" id="PTHR34002:SF9">
    <property type="entry name" value="XYLOGLUCAN-SPECIFIC ENDO-BETA-1,4-GLUCANASE A"/>
    <property type="match status" value="1"/>
</dbReference>
<evidence type="ECO:0000313" key="3">
    <source>
        <dbReference type="EMBL" id="MBA8826453.1"/>
    </source>
</evidence>
<sequence>MQNNRWGARTEQCIDVSGTSFTVTTAEHDKATNGAPAGYPSIYAGCHYQNCTTGDDLPLSVADMGTVTSDWSTTTPQQGTYNVAYDLWFDPDPQQPAQNAAELMIWLDHRGDVQPIGSPVATVTIDGARWEVWTGDTGWNVISYVRVQPTDDVDDLDLAAFSEDAVRRGSVGENWYLTSVQAGFEPWIGGAGLATDDFALNVS</sequence>
<evidence type="ECO:0000256" key="1">
    <source>
        <dbReference type="ARBA" id="ARBA00005519"/>
    </source>
</evidence>
<dbReference type="EMBL" id="JACGWZ010000005">
    <property type="protein sequence ID" value="MBA8826453.1"/>
    <property type="molecule type" value="Genomic_DNA"/>
</dbReference>
<comment type="similarity">
    <text evidence="1 2">Belongs to the glycosyl hydrolase 12 (cellulase H) family.</text>
</comment>
<dbReference type="InterPro" id="IPR013319">
    <property type="entry name" value="GH11/12"/>
</dbReference>
<protein>
    <recommendedName>
        <fullName evidence="5">Glycosyl hydrolase family 12</fullName>
    </recommendedName>
</protein>
<keyword evidence="2" id="KW-0378">Hydrolase</keyword>
<evidence type="ECO:0000313" key="4">
    <source>
        <dbReference type="Proteomes" id="UP000569329"/>
    </source>
</evidence>
<evidence type="ECO:0008006" key="5">
    <source>
        <dbReference type="Google" id="ProtNLM"/>
    </source>
</evidence>
<accession>A0A839DZL0</accession>
<dbReference type="Gene3D" id="2.60.120.180">
    <property type="match status" value="1"/>
</dbReference>
<proteinExistence type="inferred from homology"/>
<gene>
    <name evidence="3" type="ORF">FHX42_003829</name>
</gene>
<dbReference type="Proteomes" id="UP000569329">
    <property type="component" value="Unassembled WGS sequence"/>
</dbReference>
<dbReference type="InterPro" id="IPR013320">
    <property type="entry name" value="ConA-like_dom_sf"/>
</dbReference>
<comment type="caution">
    <text evidence="3">The sequence shown here is derived from an EMBL/GenBank/DDBJ whole genome shotgun (WGS) entry which is preliminary data.</text>
</comment>